<proteinExistence type="predicted"/>
<dbReference type="Proteomes" id="UP001153678">
    <property type="component" value="Unassembled WGS sequence"/>
</dbReference>
<keyword evidence="2" id="KW-1185">Reference proteome</keyword>
<dbReference type="InterPro" id="IPR043502">
    <property type="entry name" value="DNA/RNA_pol_sf"/>
</dbReference>
<accession>A0A9W4T079</accession>
<protein>
    <submittedName>
        <fullName evidence="1">6611_t:CDS:1</fullName>
    </submittedName>
</protein>
<gene>
    <name evidence="1" type="ORF">FWILDA_LOCUS13016</name>
</gene>
<dbReference type="OrthoDB" id="2438556at2759"/>
<reference evidence="1" key="1">
    <citation type="submission" date="2022-08" db="EMBL/GenBank/DDBJ databases">
        <authorList>
            <person name="Kallberg Y."/>
            <person name="Tangrot J."/>
            <person name="Rosling A."/>
        </authorList>
    </citation>
    <scope>NUCLEOTIDE SEQUENCE</scope>
    <source>
        <strain evidence="1">Wild A</strain>
    </source>
</reference>
<dbReference type="PANTHER" id="PTHR24559:SF444">
    <property type="entry name" value="REVERSE TRANSCRIPTASE DOMAIN-CONTAINING PROTEIN"/>
    <property type="match status" value="1"/>
</dbReference>
<name>A0A9W4T079_9GLOM</name>
<dbReference type="PANTHER" id="PTHR24559">
    <property type="entry name" value="TRANSPOSON TY3-I GAG-POL POLYPROTEIN"/>
    <property type="match status" value="1"/>
</dbReference>
<dbReference type="AlphaFoldDB" id="A0A9W4T079"/>
<evidence type="ECO:0000313" key="1">
    <source>
        <dbReference type="EMBL" id="CAI2187313.1"/>
    </source>
</evidence>
<sequence length="111" mass="13403">MTCWEKPQFDYFQQPVVITNKLVNNNEEYEDEDLTARRHYVVLTYPIENHHISVENPMPIRQRAYQVAFLEQEFIKEEVDRMLEHNLIQRSESPWASPVVLVRKKNGKLRF</sequence>
<organism evidence="1 2">
    <name type="scientific">Funneliformis geosporum</name>
    <dbReference type="NCBI Taxonomy" id="1117311"/>
    <lineage>
        <taxon>Eukaryota</taxon>
        <taxon>Fungi</taxon>
        <taxon>Fungi incertae sedis</taxon>
        <taxon>Mucoromycota</taxon>
        <taxon>Glomeromycotina</taxon>
        <taxon>Glomeromycetes</taxon>
        <taxon>Glomerales</taxon>
        <taxon>Glomeraceae</taxon>
        <taxon>Funneliformis</taxon>
    </lineage>
</organism>
<dbReference type="EMBL" id="CAMKVN010004561">
    <property type="protein sequence ID" value="CAI2187313.1"/>
    <property type="molecule type" value="Genomic_DNA"/>
</dbReference>
<dbReference type="InterPro" id="IPR053134">
    <property type="entry name" value="RNA-dir_DNA_polymerase"/>
</dbReference>
<dbReference type="Gene3D" id="3.10.10.10">
    <property type="entry name" value="HIV Type 1 Reverse Transcriptase, subunit A, domain 1"/>
    <property type="match status" value="1"/>
</dbReference>
<dbReference type="SUPFAM" id="SSF56672">
    <property type="entry name" value="DNA/RNA polymerases"/>
    <property type="match status" value="1"/>
</dbReference>
<evidence type="ECO:0000313" key="2">
    <source>
        <dbReference type="Proteomes" id="UP001153678"/>
    </source>
</evidence>
<comment type="caution">
    <text evidence="1">The sequence shown here is derived from an EMBL/GenBank/DDBJ whole genome shotgun (WGS) entry which is preliminary data.</text>
</comment>